<dbReference type="RefSeq" id="XP_069202499.1">
    <property type="nucleotide sequence ID" value="XM_069343947.1"/>
</dbReference>
<dbReference type="EMBL" id="JBFMKM010000005">
    <property type="protein sequence ID" value="KAL1306226.1"/>
    <property type="molecule type" value="Genomic_DNA"/>
</dbReference>
<evidence type="ECO:0000313" key="3">
    <source>
        <dbReference type="EMBL" id="KAL1306226.1"/>
    </source>
</evidence>
<sequence length="100" mass="11073">MPASVIVQYPQGSKFDMDYYLSSHMPLVAKHWGPAGLKSWKVLKFGDDQPYLVQATLEWGDMSEFQKASQGPATKEIMDDVSNFCDKSPILMPGEVVGSS</sequence>
<keyword evidence="4" id="KW-1185">Reference proteome</keyword>
<dbReference type="GeneID" id="95978017"/>
<proteinExistence type="inferred from homology"/>
<dbReference type="Gene3D" id="3.30.70.100">
    <property type="match status" value="1"/>
</dbReference>
<evidence type="ECO:0000313" key="4">
    <source>
        <dbReference type="Proteomes" id="UP001562354"/>
    </source>
</evidence>
<comment type="caution">
    <text evidence="3">The sequence shown here is derived from an EMBL/GenBank/DDBJ whole genome shotgun (WGS) entry which is preliminary data.</text>
</comment>
<dbReference type="NCBIfam" id="TIGR02118">
    <property type="entry name" value="EthD family reductase"/>
    <property type="match status" value="1"/>
</dbReference>
<dbReference type="Proteomes" id="UP001562354">
    <property type="component" value="Unassembled WGS sequence"/>
</dbReference>
<protein>
    <recommendedName>
        <fullName evidence="2">EthD domain-containing protein</fullName>
    </recommendedName>
</protein>
<dbReference type="PANTHER" id="PTHR40260:SF2">
    <property type="entry name" value="BLR8190 PROTEIN"/>
    <property type="match status" value="1"/>
</dbReference>
<dbReference type="InterPro" id="IPR011008">
    <property type="entry name" value="Dimeric_a/b-barrel"/>
</dbReference>
<organism evidence="3 4">
    <name type="scientific">Neodothiora populina</name>
    <dbReference type="NCBI Taxonomy" id="2781224"/>
    <lineage>
        <taxon>Eukaryota</taxon>
        <taxon>Fungi</taxon>
        <taxon>Dikarya</taxon>
        <taxon>Ascomycota</taxon>
        <taxon>Pezizomycotina</taxon>
        <taxon>Dothideomycetes</taxon>
        <taxon>Dothideomycetidae</taxon>
        <taxon>Dothideales</taxon>
        <taxon>Dothioraceae</taxon>
        <taxon>Neodothiora</taxon>
    </lineage>
</organism>
<evidence type="ECO:0000259" key="2">
    <source>
        <dbReference type="Pfam" id="PF07110"/>
    </source>
</evidence>
<feature type="domain" description="EthD" evidence="2">
    <location>
        <begin position="17"/>
        <end position="88"/>
    </location>
</feature>
<reference evidence="3 4" key="1">
    <citation type="submission" date="2024-07" db="EMBL/GenBank/DDBJ databases">
        <title>Draft sequence of the Neodothiora populina.</title>
        <authorList>
            <person name="Drown D.D."/>
            <person name="Schuette U.S."/>
            <person name="Buechlein A.B."/>
            <person name="Rusch D.R."/>
            <person name="Winton L.W."/>
            <person name="Adams G.A."/>
        </authorList>
    </citation>
    <scope>NUCLEOTIDE SEQUENCE [LARGE SCALE GENOMIC DNA]</scope>
    <source>
        <strain evidence="3 4">CPC 39397</strain>
    </source>
</reference>
<dbReference type="SUPFAM" id="SSF54909">
    <property type="entry name" value="Dimeric alpha+beta barrel"/>
    <property type="match status" value="1"/>
</dbReference>
<accession>A0ABR3PJA6</accession>
<gene>
    <name evidence="3" type="ORF">AAFC00_004317</name>
</gene>
<name>A0ABR3PJA6_9PEZI</name>
<evidence type="ECO:0000256" key="1">
    <source>
        <dbReference type="ARBA" id="ARBA00005986"/>
    </source>
</evidence>
<dbReference type="InterPro" id="IPR009799">
    <property type="entry name" value="EthD_dom"/>
</dbReference>
<dbReference type="PANTHER" id="PTHR40260">
    <property type="entry name" value="BLR8190 PROTEIN"/>
    <property type="match status" value="1"/>
</dbReference>
<dbReference type="Pfam" id="PF07110">
    <property type="entry name" value="EthD"/>
    <property type="match status" value="1"/>
</dbReference>
<comment type="similarity">
    <text evidence="1">Belongs to the tpcK family.</text>
</comment>